<dbReference type="OMA" id="NNCANAK"/>
<evidence type="ECO:0000313" key="2">
    <source>
        <dbReference type="EMBL" id="OSS45054.1"/>
    </source>
</evidence>
<gene>
    <name evidence="2" type="ORF">B5807_09220</name>
</gene>
<dbReference type="Proteomes" id="UP000193240">
    <property type="component" value="Unassembled WGS sequence"/>
</dbReference>
<keyword evidence="3" id="KW-1185">Reference proteome</keyword>
<name>A0A1Y2LM48_EPING</name>
<dbReference type="EMBL" id="KZ107855">
    <property type="protein sequence ID" value="OSS45054.1"/>
    <property type="molecule type" value="Genomic_DNA"/>
</dbReference>
<proteinExistence type="predicted"/>
<reference evidence="2 3" key="1">
    <citation type="journal article" date="2017" name="Genome Announc.">
        <title>Genome sequence of the saprophytic ascomycete Epicoccum nigrum ICMP 19927 strain isolated from New Zealand.</title>
        <authorList>
            <person name="Fokin M."/>
            <person name="Fleetwood D."/>
            <person name="Weir B.S."/>
            <person name="Villas-Boas S.G."/>
        </authorList>
    </citation>
    <scope>NUCLEOTIDE SEQUENCE [LARGE SCALE GENOMIC DNA]</scope>
    <source>
        <strain evidence="2 3">ICMP 19927</strain>
    </source>
</reference>
<keyword evidence="1" id="KW-0732">Signal</keyword>
<dbReference type="AlphaFoldDB" id="A0A1Y2LM48"/>
<evidence type="ECO:0000256" key="1">
    <source>
        <dbReference type="SAM" id="SignalP"/>
    </source>
</evidence>
<dbReference type="STRING" id="105696.A0A1Y2LM48"/>
<feature type="chain" id="PRO_5011001940" description="Cell wall protein" evidence="1">
    <location>
        <begin position="18"/>
        <end position="170"/>
    </location>
</feature>
<protein>
    <recommendedName>
        <fullName evidence="4">Cell wall protein</fullName>
    </recommendedName>
</protein>
<accession>A0A1Y2LM48</accession>
<dbReference type="InParanoid" id="A0A1Y2LM48"/>
<evidence type="ECO:0000313" key="3">
    <source>
        <dbReference type="Proteomes" id="UP000193240"/>
    </source>
</evidence>
<evidence type="ECO:0008006" key="4">
    <source>
        <dbReference type="Google" id="ProtNLM"/>
    </source>
</evidence>
<organism evidence="2 3">
    <name type="scientific">Epicoccum nigrum</name>
    <name type="common">Soil fungus</name>
    <name type="synonym">Epicoccum purpurascens</name>
    <dbReference type="NCBI Taxonomy" id="105696"/>
    <lineage>
        <taxon>Eukaryota</taxon>
        <taxon>Fungi</taxon>
        <taxon>Dikarya</taxon>
        <taxon>Ascomycota</taxon>
        <taxon>Pezizomycotina</taxon>
        <taxon>Dothideomycetes</taxon>
        <taxon>Pleosporomycetidae</taxon>
        <taxon>Pleosporales</taxon>
        <taxon>Pleosporineae</taxon>
        <taxon>Didymellaceae</taxon>
        <taxon>Epicoccum</taxon>
    </lineage>
</organism>
<sequence>MLPHFLPLLSVLNLVAALPTLNPRQAPANATCDAFKFTQLIGGIQENIFIQKQEMQGLQTLQSLSTQTPAPSNATHSDFQLAQTALADTQKKGVTVRERNQRLADDLQSPGAKGLARVAQMQVSVMLDAKSLKGSGAGDVKMLGELVTRTTDAMALNEENIKTVESGCGK</sequence>
<feature type="signal peptide" evidence="1">
    <location>
        <begin position="1"/>
        <end position="17"/>
    </location>
</feature>